<organism evidence="1 2">
    <name type="scientific">Polysphondylium violaceum</name>
    <dbReference type="NCBI Taxonomy" id="133409"/>
    <lineage>
        <taxon>Eukaryota</taxon>
        <taxon>Amoebozoa</taxon>
        <taxon>Evosea</taxon>
        <taxon>Eumycetozoa</taxon>
        <taxon>Dictyostelia</taxon>
        <taxon>Dictyosteliales</taxon>
        <taxon>Dictyosteliaceae</taxon>
        <taxon>Polysphondylium</taxon>
    </lineage>
</organism>
<dbReference type="AlphaFoldDB" id="A0A8J4Q149"/>
<comment type="caution">
    <text evidence="1">The sequence shown here is derived from an EMBL/GenBank/DDBJ whole genome shotgun (WGS) entry which is preliminary data.</text>
</comment>
<proteinExistence type="predicted"/>
<sequence length="101" mass="11214">MSASQNTLVGLFVATSFFFGASYGTQKFNSLRDQARDTLKKDIKKITREEKAKSYEEGYKAAVAAAQPKTQSTQAYENEFEELMGNILGDEFVAEARLASQ</sequence>
<accession>A0A8J4Q149</accession>
<dbReference type="EMBL" id="AJWJ01000080">
    <property type="protein sequence ID" value="KAF2075924.1"/>
    <property type="molecule type" value="Genomic_DNA"/>
</dbReference>
<reference evidence="1" key="1">
    <citation type="submission" date="2020-01" db="EMBL/GenBank/DDBJ databases">
        <title>Development of genomics and gene disruption for Polysphondylium violaceum indicates a role for the polyketide synthase stlB in stalk morphogenesis.</title>
        <authorList>
            <person name="Narita B."/>
            <person name="Kawabe Y."/>
            <person name="Kin K."/>
            <person name="Saito T."/>
            <person name="Gibbs R."/>
            <person name="Kuspa A."/>
            <person name="Muzny D."/>
            <person name="Queller D."/>
            <person name="Richards S."/>
            <person name="Strassman J."/>
            <person name="Sucgang R."/>
            <person name="Worley K."/>
            <person name="Schaap P."/>
        </authorList>
    </citation>
    <scope>NUCLEOTIDE SEQUENCE</scope>
    <source>
        <strain evidence="1">QSvi11</strain>
    </source>
</reference>
<dbReference type="Proteomes" id="UP000695562">
    <property type="component" value="Unassembled WGS sequence"/>
</dbReference>
<keyword evidence="2" id="KW-1185">Reference proteome</keyword>
<name>A0A8J4Q149_9MYCE</name>
<protein>
    <submittedName>
        <fullName evidence="1">Uncharacterized protein</fullName>
    </submittedName>
</protein>
<evidence type="ECO:0000313" key="1">
    <source>
        <dbReference type="EMBL" id="KAF2075924.1"/>
    </source>
</evidence>
<evidence type="ECO:0000313" key="2">
    <source>
        <dbReference type="Proteomes" id="UP000695562"/>
    </source>
</evidence>
<gene>
    <name evidence="1" type="ORF">CYY_002772</name>
</gene>